<dbReference type="GO" id="GO:0008286">
    <property type="term" value="P:insulin receptor signaling pathway"/>
    <property type="evidence" value="ECO:0007669"/>
    <property type="project" value="TreeGrafter"/>
</dbReference>
<dbReference type="Pfam" id="PF00017">
    <property type="entry name" value="SH2"/>
    <property type="match status" value="2"/>
</dbReference>
<evidence type="ECO:0000256" key="3">
    <source>
        <dbReference type="SAM" id="MobiDB-lite"/>
    </source>
</evidence>
<name>A0A8S1HIW3_9PELO</name>
<dbReference type="InterPro" id="IPR036860">
    <property type="entry name" value="SH2_dom_sf"/>
</dbReference>
<evidence type="ECO:0000256" key="1">
    <source>
        <dbReference type="ARBA" id="ARBA00022999"/>
    </source>
</evidence>
<evidence type="ECO:0000259" key="4">
    <source>
        <dbReference type="PROSITE" id="PS50001"/>
    </source>
</evidence>
<dbReference type="PROSITE" id="PS50001">
    <property type="entry name" value="SH2"/>
    <property type="match status" value="2"/>
</dbReference>
<dbReference type="InterPro" id="IPR000980">
    <property type="entry name" value="SH2"/>
</dbReference>
<comment type="caution">
    <text evidence="5">The sequence shown here is derived from an EMBL/GenBank/DDBJ whole genome shotgun (WGS) entry which is preliminary data.</text>
</comment>
<feature type="region of interest" description="Disordered" evidence="3">
    <location>
        <begin position="459"/>
        <end position="509"/>
    </location>
</feature>
<evidence type="ECO:0000313" key="5">
    <source>
        <dbReference type="EMBL" id="CAD6196478.1"/>
    </source>
</evidence>
<feature type="domain" description="SH2" evidence="4">
    <location>
        <begin position="27"/>
        <end position="121"/>
    </location>
</feature>
<dbReference type="Gene3D" id="3.30.505.10">
    <property type="entry name" value="SH2 domain"/>
    <property type="match status" value="2"/>
</dbReference>
<keyword evidence="6" id="KW-1185">Reference proteome</keyword>
<dbReference type="PANTHER" id="PTHR10155">
    <property type="entry name" value="PHOSPHATIDYLINOSITOL 3-KINASE REGULATORY SUBUNIT"/>
    <property type="match status" value="1"/>
</dbReference>
<gene>
    <name evidence="5" type="ORF">CAUJ_LOCUS12392</name>
</gene>
<dbReference type="AlphaFoldDB" id="A0A8S1HIW3"/>
<dbReference type="GO" id="GO:0005942">
    <property type="term" value="C:phosphatidylinositol 3-kinase complex"/>
    <property type="evidence" value="ECO:0007669"/>
    <property type="project" value="TreeGrafter"/>
</dbReference>
<dbReference type="GO" id="GO:0046935">
    <property type="term" value="F:1-phosphatidylinositol-3-kinase regulator activity"/>
    <property type="evidence" value="ECO:0007669"/>
    <property type="project" value="TreeGrafter"/>
</dbReference>
<dbReference type="FunFam" id="3.30.505.10:FF:000104">
    <property type="entry name" value="Phosphoinositide 3-kinase adapter subunit"/>
    <property type="match status" value="1"/>
</dbReference>
<dbReference type="Proteomes" id="UP000835052">
    <property type="component" value="Unassembled WGS sequence"/>
</dbReference>
<accession>A0A8S1HIW3</accession>
<organism evidence="5 6">
    <name type="scientific">Caenorhabditis auriculariae</name>
    <dbReference type="NCBI Taxonomy" id="2777116"/>
    <lineage>
        <taxon>Eukaryota</taxon>
        <taxon>Metazoa</taxon>
        <taxon>Ecdysozoa</taxon>
        <taxon>Nematoda</taxon>
        <taxon>Chromadorea</taxon>
        <taxon>Rhabditida</taxon>
        <taxon>Rhabditina</taxon>
        <taxon>Rhabditomorpha</taxon>
        <taxon>Rhabditoidea</taxon>
        <taxon>Rhabditidae</taxon>
        <taxon>Peloderinae</taxon>
        <taxon>Caenorhabditis</taxon>
    </lineage>
</organism>
<proteinExistence type="predicted"/>
<reference evidence="5" key="1">
    <citation type="submission" date="2020-10" db="EMBL/GenBank/DDBJ databases">
        <authorList>
            <person name="Kikuchi T."/>
        </authorList>
    </citation>
    <scope>NUCLEOTIDE SEQUENCE</scope>
    <source>
        <strain evidence="5">NKZ352</strain>
    </source>
</reference>
<sequence>MNTPSQLSSLRKNKAGSSRPGLLEQTWYWGDVDKSTVSKALVDQPDGAFIVRNASTPGDFTLSVKFQGQVKLVKIHVRGGKCGFSTDALIHDSIVALVDYHRTCSLQVYNDLLDIALLYPVSMRRNSHSSRANIRKASIVMSKASVFHSAKTPADWEERLGLERLRIAQTCSDRAARLFDNAHSELGRAEQLHKSVANVIIDLERKMEGLREVIQVQDDLISSHHPDGPKEKWVQCMSSNKTLLEGSIKRMDAERDANAKTKVKLATVMDEMRMELRIAKKRLMRFYDIRNRTYADLVKQGVTALKLDATADSTAEMVMGEPMQVSILLADLPLRWDPAQYLVNNPSKEAAAAQVFQARARLQQADLNSGIQRAPVDGVFLIRPSASQSHKLVLTVLHGDRVSHCLIEQTDKGWGFEHGGLYFLTIGDFVRYYAHRSLEEHNREIRTILTMPAIPMSVAKRSPSAGDSPPPTSSRSSSDCGTMIATSSASSSARGSPRIPVRMDFNGVN</sequence>
<dbReference type="OrthoDB" id="3175255at2759"/>
<dbReference type="GO" id="GO:0046854">
    <property type="term" value="P:phosphatidylinositol phosphate biosynthetic process"/>
    <property type="evidence" value="ECO:0007669"/>
    <property type="project" value="TreeGrafter"/>
</dbReference>
<dbReference type="SUPFAM" id="SSF55550">
    <property type="entry name" value="SH2 domain"/>
    <property type="match status" value="2"/>
</dbReference>
<feature type="domain" description="SH2" evidence="4">
    <location>
        <begin position="336"/>
        <end position="453"/>
    </location>
</feature>
<evidence type="ECO:0000256" key="2">
    <source>
        <dbReference type="PROSITE-ProRule" id="PRU00191"/>
    </source>
</evidence>
<dbReference type="SMART" id="SM00252">
    <property type="entry name" value="SH2"/>
    <property type="match status" value="2"/>
</dbReference>
<dbReference type="EMBL" id="CAJGYM010000073">
    <property type="protein sequence ID" value="CAD6196478.1"/>
    <property type="molecule type" value="Genomic_DNA"/>
</dbReference>
<evidence type="ECO:0000313" key="6">
    <source>
        <dbReference type="Proteomes" id="UP000835052"/>
    </source>
</evidence>
<keyword evidence="1 2" id="KW-0727">SH2 domain</keyword>
<dbReference type="PANTHER" id="PTHR10155:SF10">
    <property type="entry name" value="PI3K21B, ISOFORM B"/>
    <property type="match status" value="1"/>
</dbReference>
<protein>
    <recommendedName>
        <fullName evidence="4">SH2 domain-containing protein</fullName>
    </recommendedName>
</protein>